<dbReference type="Pfam" id="PF01061">
    <property type="entry name" value="ABC2_membrane"/>
    <property type="match status" value="1"/>
</dbReference>
<evidence type="ECO:0000256" key="2">
    <source>
        <dbReference type="ARBA" id="ARBA00022692"/>
    </source>
</evidence>
<evidence type="ECO:0000256" key="5">
    <source>
        <dbReference type="SAM" id="Phobius"/>
    </source>
</evidence>
<dbReference type="GO" id="GO:0016020">
    <property type="term" value="C:membrane"/>
    <property type="evidence" value="ECO:0007669"/>
    <property type="project" value="UniProtKB-SubCell"/>
</dbReference>
<dbReference type="PANTHER" id="PTHR43077">
    <property type="entry name" value="TRANSPORT PERMEASE YVFS-RELATED"/>
    <property type="match status" value="1"/>
</dbReference>
<keyword evidence="2 5" id="KW-0812">Transmembrane</keyword>
<evidence type="ECO:0000256" key="3">
    <source>
        <dbReference type="ARBA" id="ARBA00022989"/>
    </source>
</evidence>
<dbReference type="Proteomes" id="UP000004367">
    <property type="component" value="Unassembled WGS sequence"/>
</dbReference>
<dbReference type="Pfam" id="PF12698">
    <property type="entry name" value="ABC2_membrane_3"/>
    <property type="match status" value="1"/>
</dbReference>
<gene>
    <name evidence="8" type="ORF">MOPEL_029_00590</name>
</gene>
<keyword evidence="9" id="KW-1185">Reference proteome</keyword>
<dbReference type="RefSeq" id="WP_009481678.1">
    <property type="nucleotide sequence ID" value="NZ_BAFE01000027.1"/>
</dbReference>
<feature type="transmembrane region" description="Helical" evidence="5">
    <location>
        <begin position="594"/>
        <end position="612"/>
    </location>
</feature>
<feature type="domain" description="ABC-2 type transporter transmembrane" evidence="7">
    <location>
        <begin position="25"/>
        <end position="141"/>
    </location>
</feature>
<evidence type="ECO:0000313" key="8">
    <source>
        <dbReference type="EMBL" id="GAB47780.1"/>
    </source>
</evidence>
<evidence type="ECO:0000313" key="9">
    <source>
        <dbReference type="Proteomes" id="UP000004367"/>
    </source>
</evidence>
<feature type="transmembrane region" description="Helical" evidence="5">
    <location>
        <begin position="520"/>
        <end position="540"/>
    </location>
</feature>
<evidence type="ECO:0000259" key="6">
    <source>
        <dbReference type="Pfam" id="PF01061"/>
    </source>
</evidence>
<feature type="transmembrane region" description="Helical" evidence="5">
    <location>
        <begin position="676"/>
        <end position="698"/>
    </location>
</feature>
<organism evidence="8 9">
    <name type="scientific">Mobilicoccus pelagius NBRC 104925</name>
    <dbReference type="NCBI Taxonomy" id="1089455"/>
    <lineage>
        <taxon>Bacteria</taxon>
        <taxon>Bacillati</taxon>
        <taxon>Actinomycetota</taxon>
        <taxon>Actinomycetes</taxon>
        <taxon>Micrococcales</taxon>
        <taxon>Dermatophilaceae</taxon>
        <taxon>Mobilicoccus</taxon>
    </lineage>
</organism>
<feature type="domain" description="ABC-2 type transporter transmembrane" evidence="6">
    <location>
        <begin position="567"/>
        <end position="667"/>
    </location>
</feature>
<dbReference type="EMBL" id="BAFE01000027">
    <property type="protein sequence ID" value="GAB47780.1"/>
    <property type="molecule type" value="Genomic_DNA"/>
</dbReference>
<dbReference type="InterPro" id="IPR013525">
    <property type="entry name" value="ABC2_TM"/>
</dbReference>
<dbReference type="eggNOG" id="COG1511">
    <property type="taxonomic scope" value="Bacteria"/>
</dbReference>
<proteinExistence type="predicted"/>
<dbReference type="InterPro" id="IPR017501">
    <property type="entry name" value="Phage_infect_YhgE_C"/>
</dbReference>
<feature type="transmembrane region" description="Helical" evidence="5">
    <location>
        <begin position="624"/>
        <end position="648"/>
    </location>
</feature>
<dbReference type="Gene3D" id="3.40.1710.10">
    <property type="entry name" value="abc type-2 transporter like domain"/>
    <property type="match status" value="1"/>
</dbReference>
<feature type="transmembrane region" description="Helical" evidence="5">
    <location>
        <begin position="560"/>
        <end position="582"/>
    </location>
</feature>
<keyword evidence="3 5" id="KW-1133">Transmembrane helix</keyword>
<dbReference type="OrthoDB" id="9811483at2"/>
<dbReference type="InterPro" id="IPR051328">
    <property type="entry name" value="T7SS_ABC-Transporter"/>
</dbReference>
<dbReference type="STRING" id="1089455.MOPEL_029_00590"/>
<dbReference type="PANTHER" id="PTHR43077:SF5">
    <property type="entry name" value="PHAGE INFECTION PROTEIN"/>
    <property type="match status" value="1"/>
</dbReference>
<dbReference type="AlphaFoldDB" id="H5UPX5"/>
<keyword evidence="4 5" id="KW-0472">Membrane</keyword>
<accession>H5UPX5</accession>
<protein>
    <submittedName>
        <fullName evidence="8">Putative ABC transporter permease protein</fullName>
    </submittedName>
</protein>
<comment type="subcellular location">
    <subcellularLocation>
        <location evidence="1">Membrane</location>
        <topology evidence="1">Multi-pass membrane protein</topology>
    </subcellularLocation>
</comment>
<comment type="caution">
    <text evidence="8">The sequence shown here is derived from an EMBL/GenBank/DDBJ whole genome shotgun (WGS) entry which is preliminary data.</text>
</comment>
<evidence type="ECO:0000259" key="7">
    <source>
        <dbReference type="Pfam" id="PF12698"/>
    </source>
</evidence>
<dbReference type="NCBIfam" id="TIGR03061">
    <property type="entry name" value="pip_yhgE_Nterm"/>
    <property type="match status" value="1"/>
</dbReference>
<evidence type="ECO:0000256" key="4">
    <source>
        <dbReference type="ARBA" id="ARBA00023136"/>
    </source>
</evidence>
<dbReference type="GO" id="GO:0140359">
    <property type="term" value="F:ABC-type transporter activity"/>
    <property type="evidence" value="ECO:0007669"/>
    <property type="project" value="InterPro"/>
</dbReference>
<dbReference type="NCBIfam" id="TIGR03062">
    <property type="entry name" value="pip_yhgE_Cterm"/>
    <property type="match status" value="1"/>
</dbReference>
<name>H5UPX5_9MICO</name>
<evidence type="ECO:0000256" key="1">
    <source>
        <dbReference type="ARBA" id="ARBA00004141"/>
    </source>
</evidence>
<sequence>MLLKRFLILVKHEFTRFRGRSRLALLFVLLIPLLYGGIYLHANWDLYGHIKDIKVAVVNHDKPATFGDKRISGGKDFVNALKERPQFDWQFLGEDDQKALDGLRDGDYYMIITIPEDFSENLVSAGDFTPKRAGLELRRDDANGFIVGTLTGKADDALGKTLDATVSETYFQALFVNVDKMRQGLVAAADGAKKLDTNLAKAADGVHQLDTAVTAAVDDNRGVQKSVDAASRGITQVEKGGDRIADGVGTAGKGAEALTGAARGAVADVRRVNDAARPLVDFAEKDIPKVLAKSKDLVDVTGTLTGPSDGSVLTVRRQVDVGRDSVRRLGASHPELADDPDYVALTRSMDGALESTTEVESNLGVVARLSGGINADLDPARLQAAGNAVKSAVATADNRAAQIDSGLAQVENGLGQAQGGVADLRAGARQLGSAGRGMTDKATKALSGLVELSNALGRLDTAMPQLSSGAHDLAGGLAKGVAQVPALSEDQRANLSSVMAQPVDIHQTVDHDAKFYGRGLAPMFFSIALWIACVSTFLVLRTISGRALLGRAGAARRALLGFGAPALVGTAGALLMGAGVWLFLGLDPVHPVKFWLLLVVASLAFMALAYWIRLVLGSPQTAVFLVLLILQLPACGGVFPTTMLNPFYQALSVVSPMKYSVDAFRVAISGGQDSHYWVALGVLGAILAVSLGIIGFLVHRKQRFGMRDLHPPMVTSTSTADYAFSVHPR</sequence>
<dbReference type="InterPro" id="IPR017500">
    <property type="entry name" value="Phage_infect_YhgE_N"/>
</dbReference>
<reference evidence="8 9" key="1">
    <citation type="submission" date="2012-02" db="EMBL/GenBank/DDBJ databases">
        <title>Whole genome shotgun sequence of Mobilicoccus pelagius NBRC 104925.</title>
        <authorList>
            <person name="Yoshida Y."/>
            <person name="Hosoyama A."/>
            <person name="Tsuchikane K."/>
            <person name="Katsumata H."/>
            <person name="Yamazaki S."/>
            <person name="Fujita N."/>
        </authorList>
    </citation>
    <scope>NUCLEOTIDE SEQUENCE [LARGE SCALE GENOMIC DNA]</scope>
    <source>
        <strain evidence="8 9">NBRC 104925</strain>
    </source>
</reference>